<sequence length="226" mass="24212">MVVVLAAVGVGSVLSGPVVAQSQAPRSAQDLDLSPEIIEESPVLQRWLKEVPDVWEDIKNDPSFRTRLRLGYTQFPSSDDASGFNLAVEDVFIGDTKLTVGGDYYNAGSGDMTSAGAELRYYLLPLGNYVNFAPTIGYRHLETKTYSTSGLQVGGRLMVVPSRGGAADLSLSYSQVGIGGDESVGLASFSVGYAITSHLRLSTDLQWQIASDDTDNRVGIVLELMP</sequence>
<gene>
    <name evidence="1" type="ORF">ENR15_15760</name>
</gene>
<dbReference type="AlphaFoldDB" id="A0A7C3VRL8"/>
<organism evidence="1">
    <name type="scientific">Planktothricoides sp. SpSt-374</name>
    <dbReference type="NCBI Taxonomy" id="2282167"/>
    <lineage>
        <taxon>Bacteria</taxon>
        <taxon>Bacillati</taxon>
        <taxon>Cyanobacteriota</taxon>
        <taxon>Cyanophyceae</taxon>
        <taxon>Oscillatoriophycideae</taxon>
        <taxon>Oscillatoriales</taxon>
        <taxon>Oscillatoriaceae</taxon>
        <taxon>Planktothricoides</taxon>
    </lineage>
</organism>
<accession>A0A7C3VRL8</accession>
<name>A0A7C3VRL8_9CYAN</name>
<dbReference type="EMBL" id="DSPX01000161">
    <property type="protein sequence ID" value="HGG02051.1"/>
    <property type="molecule type" value="Genomic_DNA"/>
</dbReference>
<comment type="caution">
    <text evidence="1">The sequence shown here is derived from an EMBL/GenBank/DDBJ whole genome shotgun (WGS) entry which is preliminary data.</text>
</comment>
<reference evidence="1" key="1">
    <citation type="journal article" date="2020" name="mSystems">
        <title>Genome- and Community-Level Interaction Insights into Carbon Utilization and Element Cycling Functions of Hydrothermarchaeota in Hydrothermal Sediment.</title>
        <authorList>
            <person name="Zhou Z."/>
            <person name="Liu Y."/>
            <person name="Xu W."/>
            <person name="Pan J."/>
            <person name="Luo Z.H."/>
            <person name="Li M."/>
        </authorList>
    </citation>
    <scope>NUCLEOTIDE SEQUENCE [LARGE SCALE GENOMIC DNA]</scope>
    <source>
        <strain evidence="1">SpSt-374</strain>
    </source>
</reference>
<protein>
    <submittedName>
        <fullName evidence="1">Uncharacterized protein</fullName>
    </submittedName>
</protein>
<proteinExistence type="predicted"/>
<evidence type="ECO:0000313" key="1">
    <source>
        <dbReference type="EMBL" id="HGG02051.1"/>
    </source>
</evidence>